<protein>
    <submittedName>
        <fullName evidence="3">SPRY domain-containing protein</fullName>
    </submittedName>
</protein>
<keyword evidence="2" id="KW-1185">Reference proteome</keyword>
<dbReference type="AlphaFoldDB" id="A0A915LJM7"/>
<organism evidence="2 3">
    <name type="scientific">Meloidogyne javanica</name>
    <name type="common">Root-knot nematode worm</name>
    <dbReference type="NCBI Taxonomy" id="6303"/>
    <lineage>
        <taxon>Eukaryota</taxon>
        <taxon>Metazoa</taxon>
        <taxon>Ecdysozoa</taxon>
        <taxon>Nematoda</taxon>
        <taxon>Chromadorea</taxon>
        <taxon>Rhabditida</taxon>
        <taxon>Tylenchina</taxon>
        <taxon>Tylenchomorpha</taxon>
        <taxon>Tylenchoidea</taxon>
        <taxon>Meloidogynidae</taxon>
        <taxon>Meloidogyninae</taxon>
        <taxon>Meloidogyne</taxon>
        <taxon>Meloidogyne incognita group</taxon>
    </lineage>
</organism>
<evidence type="ECO:0000313" key="2">
    <source>
        <dbReference type="Proteomes" id="UP000887561"/>
    </source>
</evidence>
<dbReference type="WBParaSite" id="scaffold13223_cov176.g16775">
    <property type="protein sequence ID" value="scaffold13223_cov176.g16775"/>
    <property type="gene ID" value="scaffold13223_cov176.g16775"/>
</dbReference>
<dbReference type="Proteomes" id="UP000887561">
    <property type="component" value="Unplaced"/>
</dbReference>
<evidence type="ECO:0000256" key="1">
    <source>
        <dbReference type="SAM" id="Coils"/>
    </source>
</evidence>
<accession>A0A915LJM7</accession>
<sequence length="231" mass="26877">MSKLLQTAKEQILQSIEVLEEMVKERDEKLNLKDEQIKLKDERIAKFEKHVLLSSQAKFVLNENSFIKAEFSRQHFYYAGQPFKRIVGNFFGIQYLEVTLDISKFKAIGFIKYAFIDIQMFKANENEVKIKYTKNAEEKEFNYPFTPSNLLTAGCAMVTSPTNDLFDKPRTFVFFTVNGHFIGNAISLDEDEELVPTFTLSEEYADVKTNFGEKAFLFKLDTNFIETLLKF</sequence>
<dbReference type="InterPro" id="IPR043136">
    <property type="entry name" value="B30.2/SPRY_sf"/>
</dbReference>
<dbReference type="Gene3D" id="2.60.120.920">
    <property type="match status" value="1"/>
</dbReference>
<feature type="coiled-coil region" evidence="1">
    <location>
        <begin position="5"/>
        <end position="42"/>
    </location>
</feature>
<evidence type="ECO:0000313" key="3">
    <source>
        <dbReference type="WBParaSite" id="scaffold13223_cov176.g16775"/>
    </source>
</evidence>
<keyword evidence="1" id="KW-0175">Coiled coil</keyword>
<proteinExistence type="predicted"/>
<name>A0A915LJM7_MELJA</name>
<reference evidence="3" key="1">
    <citation type="submission" date="2022-11" db="UniProtKB">
        <authorList>
            <consortium name="WormBaseParasite"/>
        </authorList>
    </citation>
    <scope>IDENTIFICATION</scope>
</reference>